<name>A0A7G6E1X3_THEFR</name>
<dbReference type="EMBL" id="CP045798">
    <property type="protein sequence ID" value="QNB46077.1"/>
    <property type="molecule type" value="Genomic_DNA"/>
</dbReference>
<accession>A0A7G6E1X3</accession>
<dbReference type="Proteomes" id="UP000515847">
    <property type="component" value="Chromosome"/>
</dbReference>
<evidence type="ECO:0000313" key="2">
    <source>
        <dbReference type="Proteomes" id="UP000515847"/>
    </source>
</evidence>
<evidence type="ECO:0000313" key="1">
    <source>
        <dbReference type="EMBL" id="QNB46077.1"/>
    </source>
</evidence>
<gene>
    <name evidence="1" type="ORF">BR63_06975</name>
</gene>
<sequence>MEGIKCPMCKAISLEPGISDGDMVRCTYCQAKFTVTKFRRYNLVPQDVDKISSGQEQKHLLERFVRKLDNEKLMLLLELLSKEIMHRMKSQEPAEKSM</sequence>
<organism evidence="1 2">
    <name type="scientific">Thermanaerosceptrum fracticalcis</name>
    <dbReference type="NCBI Taxonomy" id="1712410"/>
    <lineage>
        <taxon>Bacteria</taxon>
        <taxon>Bacillati</taxon>
        <taxon>Bacillota</taxon>
        <taxon>Clostridia</taxon>
        <taxon>Eubacteriales</taxon>
        <taxon>Peptococcaceae</taxon>
        <taxon>Thermanaerosceptrum</taxon>
    </lineage>
</organism>
<dbReference type="RefSeq" id="WP_034422340.1">
    <property type="nucleotide sequence ID" value="NZ_CP045798.1"/>
</dbReference>
<keyword evidence="2" id="KW-1185">Reference proteome</keyword>
<dbReference type="AlphaFoldDB" id="A0A7G6E1X3"/>
<protein>
    <submittedName>
        <fullName evidence="1">Uncharacterized protein</fullName>
    </submittedName>
</protein>
<reference evidence="1 2" key="1">
    <citation type="journal article" date="2019" name="Front. Microbiol.">
        <title>Thermoanaerosceptrum fracticalcis gen. nov. sp. nov., a Novel Fumarate-Fermenting Microorganism From a Deep Fractured Carbonate Aquifer of the US Great Basin.</title>
        <authorList>
            <person name="Hamilton-Brehm S.D."/>
            <person name="Stewart L.E."/>
            <person name="Zavarin M."/>
            <person name="Caldwell M."/>
            <person name="Lawson P.A."/>
            <person name="Onstott T.C."/>
            <person name="Grzymski J."/>
            <person name="Neveux I."/>
            <person name="Lollar B.S."/>
            <person name="Russell C.E."/>
            <person name="Moser D.P."/>
        </authorList>
    </citation>
    <scope>NUCLEOTIDE SEQUENCE [LARGE SCALE GENOMIC DNA]</scope>
    <source>
        <strain evidence="1 2">DRI-13</strain>
    </source>
</reference>
<proteinExistence type="predicted"/>
<dbReference type="Gene3D" id="2.20.28.160">
    <property type="match status" value="1"/>
</dbReference>
<dbReference type="KEGG" id="tfr:BR63_06975"/>